<dbReference type="Gene3D" id="3.80.10.10">
    <property type="entry name" value="Ribonuclease Inhibitor"/>
    <property type="match status" value="6"/>
</dbReference>
<name>A0ABD1F408_HYPHA</name>
<feature type="signal peptide" evidence="4">
    <location>
        <begin position="1"/>
        <end position="19"/>
    </location>
</feature>
<sequence>MSKFTLVVTTVSLFKIVLGICFFETSTTWDEDWYNQRGIIDFSSIICHNTTVADFTYELFELNVDRQESTFLQLSISYSNFSFIRYLINPVHIHKNKKNYYDFSGLSLNYCGIEQIVKDAFKDFKNVTEIDLGYNEINNLYFVSFLPATVTKLNLTNNKIQNVNFDLFLNRLDALDLSFNRIIRLVFNNLGLFGSWLRRVQKILNLNNNNITEIEFLPIFPPAAESINDLQLNLANNNILRVNFNNTLFTIQLKLLNLSNSLHNIEIFPFNLLLPNILDVSDNVGLKLDKTYNFAFLNSINFSNCSIDNINSRIFQGNSYEYLNFSGNNLGLIKDAIFAESYIQELDLSYTKFKNVQYMFQNCKLNRLHLSGNNITILNSRSFINVNEILWLDLSFNNLTLYYNSFVNCKGLQFLNLGFSNISSLKGSTFTGLTDLRVLNLQNNLLKNLEPKIFKPLIKIQTINLSNNKLSILATQLFNSLPLKYIYLSGNQLERIESNAFCNITQLKVIQINNNTGENLKIENEAFYQLMNVNKLELRNCNLTEFNAKYFSETSIQNLDLRNNNLRHVDFTNHTEYIDLKEFDLTIKGDLKAKSFLKLIFLQKITFWDSEIHNWENRTFQGLFNLETLNFKNSKIEHICVGALHGLFTVTQLDFQNIFRGKNKIHSCTFKTLHSLKFLNLSYIGLRNLESLAFVGLENLKELNLKFNLINCFENLTFSGLDELEVLNLSFNNLSNLKADNFKGLNNLKVLNLNNNKIAEINIGAFQTFPKLETLSISHNNLTKFKIGAFSHLQSLETLNLENNSISNLLLESLLPLTSLKVLNLEFNNLKTIGHIDIVYQFINLRHMGIANNKWKCDYLADILLILKKRKIGYSALYPNFLDDNIEGIRCIDVCKFLFCLQDTHGIN</sequence>
<protein>
    <recommendedName>
        <fullName evidence="7">Toll-like receptor 3</fullName>
    </recommendedName>
</protein>
<gene>
    <name evidence="5" type="ORF">ABEB36_003723</name>
</gene>
<dbReference type="SUPFAM" id="SSF52047">
    <property type="entry name" value="RNI-like"/>
    <property type="match status" value="1"/>
</dbReference>
<organism evidence="5 6">
    <name type="scientific">Hypothenemus hampei</name>
    <name type="common">Coffee berry borer</name>
    <dbReference type="NCBI Taxonomy" id="57062"/>
    <lineage>
        <taxon>Eukaryota</taxon>
        <taxon>Metazoa</taxon>
        <taxon>Ecdysozoa</taxon>
        <taxon>Arthropoda</taxon>
        <taxon>Hexapoda</taxon>
        <taxon>Insecta</taxon>
        <taxon>Pterygota</taxon>
        <taxon>Neoptera</taxon>
        <taxon>Endopterygota</taxon>
        <taxon>Coleoptera</taxon>
        <taxon>Polyphaga</taxon>
        <taxon>Cucujiformia</taxon>
        <taxon>Curculionidae</taxon>
        <taxon>Scolytinae</taxon>
        <taxon>Hypothenemus</taxon>
    </lineage>
</organism>
<dbReference type="SMART" id="SM00365">
    <property type="entry name" value="LRR_SD22"/>
    <property type="match status" value="8"/>
</dbReference>
<dbReference type="InterPro" id="IPR001611">
    <property type="entry name" value="Leu-rich_rpt"/>
</dbReference>
<dbReference type="PROSITE" id="PS51450">
    <property type="entry name" value="LRR"/>
    <property type="match status" value="6"/>
</dbReference>
<evidence type="ECO:0008006" key="7">
    <source>
        <dbReference type="Google" id="ProtNLM"/>
    </source>
</evidence>
<dbReference type="SUPFAM" id="SSF52058">
    <property type="entry name" value="L domain-like"/>
    <property type="match status" value="2"/>
</dbReference>
<evidence type="ECO:0000313" key="5">
    <source>
        <dbReference type="EMBL" id="KAL1508903.1"/>
    </source>
</evidence>
<comment type="caution">
    <text evidence="5">The sequence shown here is derived from an EMBL/GenBank/DDBJ whole genome shotgun (WGS) entry which is preliminary data.</text>
</comment>
<dbReference type="InterPro" id="IPR026906">
    <property type="entry name" value="LRR_5"/>
</dbReference>
<evidence type="ECO:0000256" key="3">
    <source>
        <dbReference type="ARBA" id="ARBA00022737"/>
    </source>
</evidence>
<accession>A0ABD1F408</accession>
<dbReference type="Pfam" id="PF13855">
    <property type="entry name" value="LRR_8"/>
    <property type="match status" value="2"/>
</dbReference>
<keyword evidence="6" id="KW-1185">Reference proteome</keyword>
<reference evidence="5 6" key="1">
    <citation type="submission" date="2024-05" db="EMBL/GenBank/DDBJ databases">
        <title>Genetic variation in Jamaican populations of the coffee berry borer (Hypothenemus hampei).</title>
        <authorList>
            <person name="Errbii M."/>
            <person name="Myrie A."/>
        </authorList>
    </citation>
    <scope>NUCLEOTIDE SEQUENCE [LARGE SCALE GENOMIC DNA]</scope>
    <source>
        <strain evidence="5">JA-Hopewell-2020-01-JO</strain>
        <tissue evidence="5">Whole body</tissue>
    </source>
</reference>
<feature type="chain" id="PRO_5044843701" description="Toll-like receptor 3" evidence="4">
    <location>
        <begin position="20"/>
        <end position="908"/>
    </location>
</feature>
<dbReference type="PANTHER" id="PTHR24373">
    <property type="entry name" value="SLIT RELATED LEUCINE-RICH REPEAT NEURONAL PROTEIN"/>
    <property type="match status" value="1"/>
</dbReference>
<dbReference type="PANTHER" id="PTHR24373:SF387">
    <property type="entry name" value="LEUCINE-RICH REPEATS AND IMMUNOGLOBULIN-LIKE DOMAINS PROTEIN SMA-10"/>
    <property type="match status" value="1"/>
</dbReference>
<evidence type="ECO:0000256" key="1">
    <source>
        <dbReference type="ARBA" id="ARBA00022614"/>
    </source>
</evidence>
<dbReference type="InterPro" id="IPR050328">
    <property type="entry name" value="Dev_Immune_Receptor"/>
</dbReference>
<evidence type="ECO:0000256" key="4">
    <source>
        <dbReference type="SAM" id="SignalP"/>
    </source>
</evidence>
<keyword evidence="3" id="KW-0677">Repeat</keyword>
<dbReference type="AlphaFoldDB" id="A0ABD1F408"/>
<dbReference type="InterPro" id="IPR003591">
    <property type="entry name" value="Leu-rich_rpt_typical-subtyp"/>
</dbReference>
<proteinExistence type="predicted"/>
<dbReference type="Pfam" id="PF13306">
    <property type="entry name" value="LRR_5"/>
    <property type="match status" value="2"/>
</dbReference>
<dbReference type="Proteomes" id="UP001566132">
    <property type="component" value="Unassembled WGS sequence"/>
</dbReference>
<keyword evidence="2 4" id="KW-0732">Signal</keyword>
<evidence type="ECO:0000256" key="2">
    <source>
        <dbReference type="ARBA" id="ARBA00022729"/>
    </source>
</evidence>
<keyword evidence="1" id="KW-0433">Leucine-rich repeat</keyword>
<dbReference type="InterPro" id="IPR032675">
    <property type="entry name" value="LRR_dom_sf"/>
</dbReference>
<evidence type="ECO:0000313" key="6">
    <source>
        <dbReference type="Proteomes" id="UP001566132"/>
    </source>
</evidence>
<dbReference type="EMBL" id="JBDJPC010000003">
    <property type="protein sequence ID" value="KAL1508903.1"/>
    <property type="molecule type" value="Genomic_DNA"/>
</dbReference>
<dbReference type="SMART" id="SM00369">
    <property type="entry name" value="LRR_TYP"/>
    <property type="match status" value="15"/>
</dbReference>